<gene>
    <name evidence="1" type="ORF">Sant_3792</name>
</gene>
<evidence type="ECO:0000313" key="1">
    <source>
        <dbReference type="EMBL" id="AHF78771.1"/>
    </source>
</evidence>
<name>W0HY26_9GAMM</name>
<keyword evidence="2" id="KW-1185">Reference proteome</keyword>
<dbReference type="AlphaFoldDB" id="W0HY26"/>
<dbReference type="HOGENOM" id="CLU_799004_0_0_6"/>
<organism evidence="1 2">
    <name type="scientific">Sodalis praecaptivus</name>
    <dbReference type="NCBI Taxonomy" id="1239307"/>
    <lineage>
        <taxon>Bacteria</taxon>
        <taxon>Pseudomonadati</taxon>
        <taxon>Pseudomonadota</taxon>
        <taxon>Gammaproteobacteria</taxon>
        <taxon>Enterobacterales</taxon>
        <taxon>Bruguierivoracaceae</taxon>
        <taxon>Sodalis</taxon>
    </lineage>
</organism>
<dbReference type="KEGG" id="sod:Sant_3792"/>
<dbReference type="EMBL" id="CP006569">
    <property type="protein sequence ID" value="AHF78771.1"/>
    <property type="molecule type" value="Genomic_DNA"/>
</dbReference>
<protein>
    <submittedName>
        <fullName evidence="1">Uncharacterized protein</fullName>
    </submittedName>
</protein>
<reference evidence="1 2" key="1">
    <citation type="journal article" date="2014" name="Genome Biol. Evol.">
        <title>Genome degeneration and adaptation in a nascent stage of symbiosis.</title>
        <authorList>
            <person name="Oakeson K.F."/>
            <person name="Gil R."/>
            <person name="Clayton A.L."/>
            <person name="Dunn D.M."/>
            <person name="von Niederhausern A.C."/>
            <person name="Hamil C."/>
            <person name="Aoyagi A."/>
            <person name="Duval B."/>
            <person name="Baca A."/>
            <person name="Silva F.J."/>
            <person name="Vallier A."/>
            <person name="Jackson D.G."/>
            <person name="Latorre A."/>
            <person name="Weiss R.B."/>
            <person name="Heddi A."/>
            <person name="Moya A."/>
            <person name="Dale C."/>
        </authorList>
    </citation>
    <scope>NUCLEOTIDE SEQUENCE [LARGE SCALE GENOMIC DNA]</scope>
    <source>
        <strain evidence="1 2">HS1</strain>
    </source>
</reference>
<dbReference type="PATRIC" id="fig|1239307.3.peg.4202"/>
<sequence length="347" mass="40034">MHINSTLFKSENFFITQPYAATPMTSSGQVSFRNNIMYSPEFISNTPLNFYIRKQDVKNANMQINNLPSPTGITNGFNNIGQSVSSKQVNIIDNILTDQLTKEGPKEKDIFKTQWYETALGKNIAYKPDMAESDSQFLEEYTYKILVRLTNGRSSPPLPDLSSVVPNLDELIPVQGSQKGKELVNFDHAFSKRKLYYREKIADPDCPGKYVIRNTLYKRKKVPDPDKPGKLITLGTLYSRKKVPDPDDPGLLISQNKLYWRKLVPDPENPARLISRKRLFYRKNIPDPENRGGFISLSTLKLRKLIQDPDNPDRLIYRNTLYKRKSKINMMTRKSELPARRYICNEE</sequence>
<evidence type="ECO:0000313" key="2">
    <source>
        <dbReference type="Proteomes" id="UP000019028"/>
    </source>
</evidence>
<accession>W0HY26</accession>
<proteinExistence type="predicted"/>
<dbReference type="Proteomes" id="UP000019028">
    <property type="component" value="Chromosome"/>
</dbReference>